<proteinExistence type="predicted"/>
<keyword evidence="3" id="KW-1185">Reference proteome</keyword>
<evidence type="ECO:0000256" key="1">
    <source>
        <dbReference type="SAM" id="SignalP"/>
    </source>
</evidence>
<keyword evidence="1" id="KW-0732">Signal</keyword>
<evidence type="ECO:0000313" key="3">
    <source>
        <dbReference type="Proteomes" id="UP000310108"/>
    </source>
</evidence>
<evidence type="ECO:0000313" key="2">
    <source>
        <dbReference type="EMBL" id="TKW51072.1"/>
    </source>
</evidence>
<reference evidence="2 3" key="1">
    <citation type="journal article" date="2019" name="PLoS ONE">
        <title>Comparative genome analysis indicates high evolutionary potential of pathogenicity genes in Colletotrichum tanaceti.</title>
        <authorList>
            <person name="Lelwala R.V."/>
            <person name="Korhonen P.K."/>
            <person name="Young N.D."/>
            <person name="Scott J.B."/>
            <person name="Ades P.A."/>
            <person name="Gasser R.B."/>
            <person name="Taylor P.W.J."/>
        </authorList>
    </citation>
    <scope>NUCLEOTIDE SEQUENCE [LARGE SCALE GENOMIC DNA]</scope>
    <source>
        <strain evidence="2">BRIP57314</strain>
    </source>
</reference>
<comment type="caution">
    <text evidence="2">The sequence shown here is derived from an EMBL/GenBank/DDBJ whole genome shotgun (WGS) entry which is preliminary data.</text>
</comment>
<gene>
    <name evidence="2" type="ORF">CTA1_4123</name>
</gene>
<sequence>MRLFAIIVLLATTLFVALPQVAQAGPLGPAIINTMPNVIIEHGRAKLAKKLEEIIERERRKKAGTGKEE</sequence>
<organism evidence="2 3">
    <name type="scientific">Colletotrichum tanaceti</name>
    <dbReference type="NCBI Taxonomy" id="1306861"/>
    <lineage>
        <taxon>Eukaryota</taxon>
        <taxon>Fungi</taxon>
        <taxon>Dikarya</taxon>
        <taxon>Ascomycota</taxon>
        <taxon>Pezizomycotina</taxon>
        <taxon>Sordariomycetes</taxon>
        <taxon>Hypocreomycetidae</taxon>
        <taxon>Glomerellales</taxon>
        <taxon>Glomerellaceae</taxon>
        <taxon>Colletotrichum</taxon>
        <taxon>Colletotrichum destructivum species complex</taxon>
    </lineage>
</organism>
<accession>A0A4U6X6I7</accession>
<feature type="signal peptide" evidence="1">
    <location>
        <begin position="1"/>
        <end position="24"/>
    </location>
</feature>
<feature type="chain" id="PRO_5020735064" evidence="1">
    <location>
        <begin position="25"/>
        <end position="69"/>
    </location>
</feature>
<name>A0A4U6X6I7_9PEZI</name>
<dbReference type="EMBL" id="PJEX01000337">
    <property type="protein sequence ID" value="TKW51072.1"/>
    <property type="molecule type" value="Genomic_DNA"/>
</dbReference>
<dbReference type="Proteomes" id="UP000310108">
    <property type="component" value="Unassembled WGS sequence"/>
</dbReference>
<dbReference type="AlphaFoldDB" id="A0A4U6X6I7"/>
<protein>
    <submittedName>
        <fullName evidence="2">Uncharacterized protein</fullName>
    </submittedName>
</protein>